<evidence type="ECO:0000313" key="9">
    <source>
        <dbReference type="EMBL" id="WAP68619.1"/>
    </source>
</evidence>
<gene>
    <name evidence="6 9" type="primary">pdxH</name>
    <name evidence="9" type="ORF">OH818_25625</name>
</gene>
<evidence type="ECO:0000256" key="1">
    <source>
        <dbReference type="ARBA" id="ARBA00007301"/>
    </source>
</evidence>
<feature type="binding site" evidence="6">
    <location>
        <position position="115"/>
    </location>
    <ligand>
        <name>substrate</name>
    </ligand>
</feature>
<feature type="binding site" evidence="6">
    <location>
        <position position="97"/>
    </location>
    <ligand>
        <name>FMN</name>
        <dbReference type="ChEBI" id="CHEBI:58210"/>
    </ligand>
</feature>
<feature type="binding site" evidence="6">
    <location>
        <begin position="132"/>
        <end position="133"/>
    </location>
    <ligand>
        <name>FMN</name>
        <dbReference type="ChEBI" id="CHEBI:58210"/>
    </ligand>
</feature>
<feature type="binding site" evidence="6">
    <location>
        <position position="123"/>
    </location>
    <ligand>
        <name>substrate</name>
    </ligand>
</feature>
<protein>
    <recommendedName>
        <fullName evidence="6">Pyridoxine/pyridoxamine 5'-phosphate oxidase</fullName>
        <ecNumber evidence="6">1.4.3.5</ecNumber>
    </recommendedName>
    <alternativeName>
        <fullName evidence="6">PNP/PMP oxidase</fullName>
        <shortName evidence="6">PNPOx</shortName>
    </alternativeName>
    <alternativeName>
        <fullName evidence="6">Pyridoxal 5'-phosphate synthase</fullName>
    </alternativeName>
</protein>
<dbReference type="HAMAP" id="MF_01629">
    <property type="entry name" value="PdxH"/>
    <property type="match status" value="1"/>
</dbReference>
<dbReference type="InterPro" id="IPR019740">
    <property type="entry name" value="Pyridox_Oxase_CS"/>
</dbReference>
<dbReference type="PROSITE" id="PS01064">
    <property type="entry name" value="PYRIDOX_OXIDASE"/>
    <property type="match status" value="1"/>
</dbReference>
<dbReference type="InterPro" id="IPR000659">
    <property type="entry name" value="Pyridox_Oxase"/>
</dbReference>
<organism evidence="9 10">
    <name type="scientific">Jiella pelagia</name>
    <dbReference type="NCBI Taxonomy" id="2986949"/>
    <lineage>
        <taxon>Bacteria</taxon>
        <taxon>Pseudomonadati</taxon>
        <taxon>Pseudomonadota</taxon>
        <taxon>Alphaproteobacteria</taxon>
        <taxon>Hyphomicrobiales</taxon>
        <taxon>Aurantimonadaceae</taxon>
        <taxon>Jiella</taxon>
    </lineage>
</organism>
<feature type="binding site" evidence="6">
    <location>
        <position position="177"/>
    </location>
    <ligand>
        <name>FMN</name>
        <dbReference type="ChEBI" id="CHEBI:58210"/>
    </ligand>
</feature>
<reference evidence="9" key="1">
    <citation type="submission" date="2022-12" db="EMBL/GenBank/DDBJ databases">
        <title>Jiella pelagia sp. nov., isolated from phosphonate enriched culture of Northwest Pacific surface seawater.</title>
        <authorList>
            <person name="Shin D.Y."/>
            <person name="Hwang C.Y."/>
        </authorList>
    </citation>
    <scope>NUCLEOTIDE SEQUENCE</scope>
    <source>
        <strain evidence="9">HL-NP1</strain>
    </source>
</reference>
<feature type="domain" description="Pyridoxine 5'-phosphate oxidase dimerisation C-terminal" evidence="8">
    <location>
        <begin position="164"/>
        <end position="206"/>
    </location>
</feature>
<dbReference type="InterPro" id="IPR012349">
    <property type="entry name" value="Split_barrel_FMN-bd"/>
</dbReference>
<feature type="binding site" evidence="6">
    <location>
        <begin position="53"/>
        <end position="58"/>
    </location>
    <ligand>
        <name>FMN</name>
        <dbReference type="ChEBI" id="CHEBI:58210"/>
    </ligand>
</feature>
<evidence type="ECO:0000259" key="8">
    <source>
        <dbReference type="Pfam" id="PF10590"/>
    </source>
</evidence>
<dbReference type="PANTHER" id="PTHR10851">
    <property type="entry name" value="PYRIDOXINE-5-PHOSPHATE OXIDASE"/>
    <property type="match status" value="1"/>
</dbReference>
<proteinExistence type="inferred from homology"/>
<evidence type="ECO:0000256" key="3">
    <source>
        <dbReference type="ARBA" id="ARBA00022643"/>
    </source>
</evidence>
<comment type="function">
    <text evidence="6">Catalyzes the oxidation of either pyridoxine 5'-phosphate (PNP) or pyridoxamine 5'-phosphate (PMP) into pyridoxal 5'-phosphate (PLP).</text>
</comment>
<keyword evidence="4 6" id="KW-0560">Oxidoreductase</keyword>
<comment type="catalytic activity">
    <reaction evidence="6">
        <text>pyridoxine 5'-phosphate + O2 = pyridoxal 5'-phosphate + H2O2</text>
        <dbReference type="Rhea" id="RHEA:15149"/>
        <dbReference type="ChEBI" id="CHEBI:15379"/>
        <dbReference type="ChEBI" id="CHEBI:16240"/>
        <dbReference type="ChEBI" id="CHEBI:58589"/>
        <dbReference type="ChEBI" id="CHEBI:597326"/>
        <dbReference type="EC" id="1.4.3.5"/>
    </reaction>
</comment>
<feature type="binding site" evidence="6">
    <location>
        <begin position="183"/>
        <end position="185"/>
    </location>
    <ligand>
        <name>substrate</name>
    </ligand>
</feature>
<evidence type="ECO:0000256" key="6">
    <source>
        <dbReference type="HAMAP-Rule" id="MF_01629"/>
    </source>
</evidence>
<dbReference type="RefSeq" id="WP_268881044.1">
    <property type="nucleotide sequence ID" value="NZ_CP114029.1"/>
</dbReference>
<feature type="binding site" evidence="6">
    <location>
        <position position="187"/>
    </location>
    <ligand>
        <name>FMN</name>
        <dbReference type="ChEBI" id="CHEBI:58210"/>
    </ligand>
</feature>
<dbReference type="PIRSF" id="PIRSF000190">
    <property type="entry name" value="Pyd_amn-ph_oxd"/>
    <property type="match status" value="1"/>
</dbReference>
<evidence type="ECO:0000256" key="2">
    <source>
        <dbReference type="ARBA" id="ARBA00022630"/>
    </source>
</evidence>
<comment type="pathway">
    <text evidence="6">Cofactor metabolism; pyridoxal 5'-phosphate salvage; pyridoxal 5'-phosphate from pyridoxine 5'-phosphate: step 1/1.</text>
</comment>
<dbReference type="GO" id="GO:0004733">
    <property type="term" value="F:pyridoxamine phosphate oxidase activity"/>
    <property type="evidence" value="ECO:0007669"/>
    <property type="project" value="UniProtKB-EC"/>
</dbReference>
<comment type="similarity">
    <text evidence="1 6">Belongs to the pyridoxamine 5'-phosphate oxidase family.</text>
</comment>
<comment type="pathway">
    <text evidence="6">Cofactor metabolism; pyridoxal 5'-phosphate salvage; pyridoxal 5'-phosphate from pyridoxamine 5'-phosphate: step 1/1.</text>
</comment>
<dbReference type="PANTHER" id="PTHR10851:SF0">
    <property type="entry name" value="PYRIDOXINE-5'-PHOSPHATE OXIDASE"/>
    <property type="match status" value="1"/>
</dbReference>
<comment type="catalytic activity">
    <reaction evidence="6">
        <text>pyridoxamine 5'-phosphate + O2 + H2O = pyridoxal 5'-phosphate + H2O2 + NH4(+)</text>
        <dbReference type="Rhea" id="RHEA:15817"/>
        <dbReference type="ChEBI" id="CHEBI:15377"/>
        <dbReference type="ChEBI" id="CHEBI:15379"/>
        <dbReference type="ChEBI" id="CHEBI:16240"/>
        <dbReference type="ChEBI" id="CHEBI:28938"/>
        <dbReference type="ChEBI" id="CHEBI:58451"/>
        <dbReference type="ChEBI" id="CHEBI:597326"/>
        <dbReference type="EC" id="1.4.3.5"/>
    </reaction>
</comment>
<feature type="binding site" evidence="6">
    <location>
        <position position="58"/>
    </location>
    <ligand>
        <name>substrate</name>
    </ligand>
</feature>
<dbReference type="Gene3D" id="2.30.110.10">
    <property type="entry name" value="Electron Transport, Fmn-binding Protein, Chain A"/>
    <property type="match status" value="1"/>
</dbReference>
<comment type="cofactor">
    <cofactor evidence="6">
        <name>FMN</name>
        <dbReference type="ChEBI" id="CHEBI:58210"/>
    </cofactor>
    <text evidence="6">Binds 1 FMN per subunit.</text>
</comment>
<dbReference type="NCBIfam" id="TIGR00558">
    <property type="entry name" value="pdxH"/>
    <property type="match status" value="1"/>
</dbReference>
<keyword evidence="10" id="KW-1185">Reference proteome</keyword>
<comment type="caution">
    <text evidence="6">Lacks conserved residue(s) required for the propagation of feature annotation.</text>
</comment>
<dbReference type="InterPro" id="IPR019576">
    <property type="entry name" value="Pyridoxamine_oxidase_dimer_C"/>
</dbReference>
<dbReference type="SUPFAM" id="SSF50475">
    <property type="entry name" value="FMN-binding split barrel"/>
    <property type="match status" value="1"/>
</dbReference>
<feature type="binding site" evidence="6">
    <location>
        <position position="119"/>
    </location>
    <ligand>
        <name>substrate</name>
    </ligand>
</feature>
<keyword evidence="5 6" id="KW-0664">Pyridoxine biosynthesis</keyword>
<comment type="subunit">
    <text evidence="6">Homodimer.</text>
</comment>
<feature type="binding site" evidence="6">
    <location>
        <begin position="68"/>
        <end position="69"/>
    </location>
    <ligand>
        <name>FMN</name>
        <dbReference type="ChEBI" id="CHEBI:58210"/>
    </ligand>
</feature>
<feature type="domain" description="Pyridoxamine 5'-phosphate oxidase N-terminal" evidence="7">
    <location>
        <begin position="30"/>
        <end position="151"/>
    </location>
</feature>
<accession>A0ABY7BYK2</accession>
<keyword evidence="3 6" id="KW-0288">FMN</keyword>
<dbReference type="Pfam" id="PF01243">
    <property type="entry name" value="PNPOx_N"/>
    <property type="match status" value="1"/>
</dbReference>
<dbReference type="Pfam" id="PF10590">
    <property type="entry name" value="PNP_phzG_C"/>
    <property type="match status" value="1"/>
</dbReference>
<dbReference type="Proteomes" id="UP001164020">
    <property type="component" value="Chromosome"/>
</dbReference>
<evidence type="ECO:0000256" key="4">
    <source>
        <dbReference type="ARBA" id="ARBA00023002"/>
    </source>
</evidence>
<name>A0ABY7BYK2_9HYPH</name>
<keyword evidence="2 6" id="KW-0285">Flavoprotein</keyword>
<dbReference type="EC" id="1.4.3.5" evidence="6"/>
<evidence type="ECO:0000259" key="7">
    <source>
        <dbReference type="Pfam" id="PF01243"/>
    </source>
</evidence>
<dbReference type="NCBIfam" id="NF004231">
    <property type="entry name" value="PRK05679.1"/>
    <property type="match status" value="1"/>
</dbReference>
<feature type="binding site" evidence="6">
    <location>
        <position position="75"/>
    </location>
    <ligand>
        <name>FMN</name>
        <dbReference type="ChEBI" id="CHEBI:58210"/>
    </ligand>
</feature>
<sequence length="206" mass="23151">MTDEPLTLDETLVGADPVAFFAGWLDDAGESEPNDPNAVSLASVDEDGMPDVRIVLLKGFDARGFAFYTNFESAKGRQLLASPKAAMCFHWKSRRRQVRLRGPVEVVSEAEADAYYASRHPVSRIGAWASQQSRPLESRASLVAEVERYQERYGEGEIPRPPHWSGFRLMPLSIEFWQDGAFRLHDRIAFTRTSLDAAWTVGRLHP</sequence>
<dbReference type="InterPro" id="IPR011576">
    <property type="entry name" value="Pyridox_Oxase_N"/>
</dbReference>
<dbReference type="EMBL" id="CP114029">
    <property type="protein sequence ID" value="WAP68619.1"/>
    <property type="molecule type" value="Genomic_DNA"/>
</dbReference>
<evidence type="ECO:0000313" key="10">
    <source>
        <dbReference type="Proteomes" id="UP001164020"/>
    </source>
</evidence>
<evidence type="ECO:0000256" key="5">
    <source>
        <dbReference type="ARBA" id="ARBA00023096"/>
    </source>
</evidence>